<keyword evidence="2" id="KW-0472">Membrane</keyword>
<protein>
    <recommendedName>
        <fullName evidence="3">DUF8094 domain-containing protein</fullName>
    </recommendedName>
</protein>
<feature type="region of interest" description="Disordered" evidence="1">
    <location>
        <begin position="103"/>
        <end position="135"/>
    </location>
</feature>
<organism evidence="4 5">
    <name type="scientific">Agromyces archimandritae</name>
    <dbReference type="NCBI Taxonomy" id="2781962"/>
    <lineage>
        <taxon>Bacteria</taxon>
        <taxon>Bacillati</taxon>
        <taxon>Actinomycetota</taxon>
        <taxon>Actinomycetes</taxon>
        <taxon>Micrococcales</taxon>
        <taxon>Microbacteriaceae</taxon>
        <taxon>Agromyces</taxon>
    </lineage>
</organism>
<evidence type="ECO:0000313" key="4">
    <source>
        <dbReference type="EMBL" id="QTX04506.1"/>
    </source>
</evidence>
<dbReference type="InterPro" id="IPR058407">
    <property type="entry name" value="DUF8094"/>
</dbReference>
<dbReference type="Proteomes" id="UP000671914">
    <property type="component" value="Chromosome"/>
</dbReference>
<evidence type="ECO:0000256" key="2">
    <source>
        <dbReference type="SAM" id="Phobius"/>
    </source>
</evidence>
<feature type="compositionally biased region" description="Low complexity" evidence="1">
    <location>
        <begin position="228"/>
        <end position="238"/>
    </location>
</feature>
<feature type="region of interest" description="Disordered" evidence="1">
    <location>
        <begin position="215"/>
        <end position="256"/>
    </location>
</feature>
<keyword evidence="2" id="KW-1133">Transmembrane helix</keyword>
<proteinExistence type="predicted"/>
<keyword evidence="2" id="KW-0812">Transmembrane</keyword>
<name>A0A975IPZ2_9MICO</name>
<gene>
    <name evidence="4" type="ORF">G127AT_14765</name>
</gene>
<evidence type="ECO:0000313" key="5">
    <source>
        <dbReference type="Proteomes" id="UP000671914"/>
    </source>
</evidence>
<keyword evidence="5" id="KW-1185">Reference proteome</keyword>
<feature type="transmembrane region" description="Helical" evidence="2">
    <location>
        <begin position="260"/>
        <end position="281"/>
    </location>
</feature>
<dbReference type="RefSeq" id="WP_210898162.1">
    <property type="nucleotide sequence ID" value="NZ_CP071696.1"/>
</dbReference>
<feature type="domain" description="DUF8094" evidence="3">
    <location>
        <begin position="317"/>
        <end position="614"/>
    </location>
</feature>
<dbReference type="Pfam" id="PF26366">
    <property type="entry name" value="DUF8094"/>
    <property type="match status" value="1"/>
</dbReference>
<accession>A0A975IPZ2</accession>
<dbReference type="EMBL" id="CP071696">
    <property type="protein sequence ID" value="QTX04506.1"/>
    <property type="molecule type" value="Genomic_DNA"/>
</dbReference>
<evidence type="ECO:0000259" key="3">
    <source>
        <dbReference type="Pfam" id="PF26366"/>
    </source>
</evidence>
<evidence type="ECO:0000256" key="1">
    <source>
        <dbReference type="SAM" id="MobiDB-lite"/>
    </source>
</evidence>
<feature type="transmembrane region" description="Helical" evidence="2">
    <location>
        <begin position="186"/>
        <end position="210"/>
    </location>
</feature>
<reference evidence="4" key="1">
    <citation type="submission" date="2021-03" db="EMBL/GenBank/DDBJ databases">
        <title>Agromyces archimandritus sp. nov., isolated from the cockroach Archimandrita tessellata.</title>
        <authorList>
            <person name="Guzman J."/>
            <person name="Ortuzar M."/>
            <person name="Poehlein A."/>
            <person name="Daniel R."/>
            <person name="Trujillo M."/>
            <person name="Vilcinskas A."/>
        </authorList>
    </citation>
    <scope>NUCLEOTIDE SEQUENCE</scope>
    <source>
        <strain evidence="4">G127AT</strain>
    </source>
</reference>
<sequence>MRFVFAIGAFLAAAVLIGLGIAQRTVFLEPDRVETTIEVSEDAGYLVISEEALQSHDGKQTIGLSGAEQTFMAYGSTGDVEAWIGEAPYTRIGFDAETQEFTSELVEPEEAARPGADAAADAEAEEPQLGSPAGSDLWLEEYTGEASLARTIDVPEGFSVIAASDGTAPAPSEVTVRWPLDNSTPWVGPLLTAGTVFFLIGAYLLITGFIHHRRGRGPRRNLPKGPRPSRLPSAPRPTSVKRRQLPPAGRRSIGRAPRTAAVASLGLASVLALSACSAEYWPSFDSAPETATPTPTPSVPVVTDAAEEADSPKVEIAKPAVTSAQLERILADVSKTAQASDEELSAEKLKARFTGPAMQVRDANYRIRTVLPDQPAAVSIPAEPVKVVLPQQASAWPRNAFVVVETEDEKTPPTAMMLTQADPRSNYKVVYAVAMAAEPEFPKLAPASVGAPLLSPEAKGLVVAPASTAGAYADLLTNGDKSKFAELFEQDGDNLLAQLGVAGQQKTMSETPATATLSFQTVAGKSPSVALGTVDAGALVVGTVEQTEQARPNDGGTIAFAEGGPRAAVSGFSAGSAKGVQHTTGVQVLFYVPGVGSDEKIRVLGWSESLIAASEVK</sequence>
<dbReference type="AlphaFoldDB" id="A0A975IPZ2"/>
<dbReference type="KEGG" id="aarc:G127AT_14765"/>